<name>A0AAW0AJD8_9AGAR</name>
<organism evidence="2 3">
    <name type="scientific">Favolaschia claudopus</name>
    <dbReference type="NCBI Taxonomy" id="2862362"/>
    <lineage>
        <taxon>Eukaryota</taxon>
        <taxon>Fungi</taxon>
        <taxon>Dikarya</taxon>
        <taxon>Basidiomycota</taxon>
        <taxon>Agaricomycotina</taxon>
        <taxon>Agaricomycetes</taxon>
        <taxon>Agaricomycetidae</taxon>
        <taxon>Agaricales</taxon>
        <taxon>Marasmiineae</taxon>
        <taxon>Mycenaceae</taxon>
        <taxon>Favolaschia</taxon>
    </lineage>
</organism>
<protein>
    <submittedName>
        <fullName evidence="2">Uncharacterized protein</fullName>
    </submittedName>
</protein>
<dbReference type="Proteomes" id="UP001362999">
    <property type="component" value="Unassembled WGS sequence"/>
</dbReference>
<comment type="caution">
    <text evidence="2">The sequence shown here is derived from an EMBL/GenBank/DDBJ whole genome shotgun (WGS) entry which is preliminary data.</text>
</comment>
<accession>A0AAW0AJD8</accession>
<evidence type="ECO:0000313" key="2">
    <source>
        <dbReference type="EMBL" id="KAK7013289.1"/>
    </source>
</evidence>
<reference evidence="2 3" key="1">
    <citation type="journal article" date="2024" name="J Genomics">
        <title>Draft genome sequencing and assembly of Favolaschia claudopus CIRM-BRFM 2984 isolated from oak limbs.</title>
        <authorList>
            <person name="Navarro D."/>
            <person name="Drula E."/>
            <person name="Chaduli D."/>
            <person name="Cazenave R."/>
            <person name="Ahrendt S."/>
            <person name="Wang J."/>
            <person name="Lipzen A."/>
            <person name="Daum C."/>
            <person name="Barry K."/>
            <person name="Grigoriev I.V."/>
            <person name="Favel A."/>
            <person name="Rosso M.N."/>
            <person name="Martin F."/>
        </authorList>
    </citation>
    <scope>NUCLEOTIDE SEQUENCE [LARGE SCALE GENOMIC DNA]</scope>
    <source>
        <strain evidence="2 3">CIRM-BRFM 2984</strain>
    </source>
</reference>
<feature type="region of interest" description="Disordered" evidence="1">
    <location>
        <begin position="444"/>
        <end position="466"/>
    </location>
</feature>
<evidence type="ECO:0000313" key="3">
    <source>
        <dbReference type="Proteomes" id="UP001362999"/>
    </source>
</evidence>
<evidence type="ECO:0000256" key="1">
    <source>
        <dbReference type="SAM" id="MobiDB-lite"/>
    </source>
</evidence>
<sequence>MAEPPSLRGRRLFGQTIAGGSGSSGLSLLDVCTGHTFFNKSSLPIKINTRAVRILRVLFSTHCVASFAGYAHVSILERWRVYLAAIATAAQARYASTPLAPFDALNTSQARSTLDKHGDLQRFRAPSLRARTLLSSSLVPTTQSVFMTLSPPSPLALYMGTSGLGRRHSLSVRGAGRIQILGMVRGLLVSSLHEGRVGVEGTRDERGCKKRQGCLVNNANANVEAPSLFVPWADTVMIVGCSGPATRCRSQVDDALAMVLSSNVGVRWTTAARRRGLRVTCGAAWDGVGSRPVPDPHAVGGVGLFDASRDRPQRRGPLMEGVDEMRWGKKAEGEQELERRARWLAGGGNPGAGPQRAFSGLGGNGSCAYTDAPPWHLLTRLLSARSGRADVAYRFRWANEWPLDLRDCARYGIACGLERGRPQRVRRLPYAAVQALRIHPKLKTTDAGTPSRVPPSTRHLPQTASKTNTGHRILKAICLGASPPAPPSMLRFPCGKRLERRTAGSSYICGAKVCDSIAVPAGAALRSDLHLTALSDEADSEVTISGWLRAFAERVGNRLRGFENRQVEWNRRILPISSRKRRVGWTWKHQVVVEALGGIHPMTVKGKVSTGRLLLFPKSRLVPVDRRLSFRLPFSFVGMGRYARGVDANESCSPHVVVVNVDSRANVNDRTSLESRRGGFLPLAMSLGIRLPGVAMGGRQMSMSMICPKALVFADSLERLRSHKWGRALLNAPVTHRSTPPCAPTLEFSPSTPERAREDFGASVADNSDWEIGEQGSSSRVGSVVALAFAWIGGHEKRIPMLGGICAEKEKCADLTRVIVRMG</sequence>
<keyword evidence="3" id="KW-1185">Reference proteome</keyword>
<gene>
    <name evidence="2" type="ORF">R3P38DRAFT_2788831</name>
</gene>
<dbReference type="EMBL" id="JAWWNJ010000060">
    <property type="protein sequence ID" value="KAK7013289.1"/>
    <property type="molecule type" value="Genomic_DNA"/>
</dbReference>
<dbReference type="AlphaFoldDB" id="A0AAW0AJD8"/>
<proteinExistence type="predicted"/>